<dbReference type="OrthoDB" id="78198at2759"/>
<dbReference type="Proteomes" id="UP000012073">
    <property type="component" value="Unassembled WGS sequence"/>
</dbReference>
<dbReference type="KEGG" id="ccp:CHC_T00005093001"/>
<sequence>MSSERQSPEWGVRALKGPFGRLTVPLPADAYKRCRISRLCCHLFNMRTRTVGRNHIRATYGTHYML</sequence>
<organism evidence="1 2">
    <name type="scientific">Chondrus crispus</name>
    <name type="common">Carrageen Irish moss</name>
    <name type="synonym">Polymorpha crispa</name>
    <dbReference type="NCBI Taxonomy" id="2769"/>
    <lineage>
        <taxon>Eukaryota</taxon>
        <taxon>Rhodophyta</taxon>
        <taxon>Florideophyceae</taxon>
        <taxon>Rhodymeniophycidae</taxon>
        <taxon>Gigartinales</taxon>
        <taxon>Gigartinaceae</taxon>
        <taxon>Chondrus</taxon>
    </lineage>
</organism>
<evidence type="ECO:0000313" key="1">
    <source>
        <dbReference type="EMBL" id="CDF37127.1"/>
    </source>
</evidence>
<proteinExistence type="predicted"/>
<reference evidence="2" key="1">
    <citation type="journal article" date="2013" name="Proc. Natl. Acad. Sci. U.S.A.">
        <title>Genome structure and metabolic features in the red seaweed Chondrus crispus shed light on evolution of the Archaeplastida.</title>
        <authorList>
            <person name="Collen J."/>
            <person name="Porcel B."/>
            <person name="Carre W."/>
            <person name="Ball S.G."/>
            <person name="Chaparro C."/>
            <person name="Tonon T."/>
            <person name="Barbeyron T."/>
            <person name="Michel G."/>
            <person name="Noel B."/>
            <person name="Valentin K."/>
            <person name="Elias M."/>
            <person name="Artiguenave F."/>
            <person name="Arun A."/>
            <person name="Aury J.M."/>
            <person name="Barbosa-Neto J.F."/>
            <person name="Bothwell J.H."/>
            <person name="Bouget F.Y."/>
            <person name="Brillet L."/>
            <person name="Cabello-Hurtado F."/>
            <person name="Capella-Gutierrez S."/>
            <person name="Charrier B."/>
            <person name="Cladiere L."/>
            <person name="Cock J.M."/>
            <person name="Coelho S.M."/>
            <person name="Colleoni C."/>
            <person name="Czjzek M."/>
            <person name="Da Silva C."/>
            <person name="Delage L."/>
            <person name="Denoeud F."/>
            <person name="Deschamps P."/>
            <person name="Dittami S.M."/>
            <person name="Gabaldon T."/>
            <person name="Gachon C.M."/>
            <person name="Groisillier A."/>
            <person name="Herve C."/>
            <person name="Jabbari K."/>
            <person name="Katinka M."/>
            <person name="Kloareg B."/>
            <person name="Kowalczyk N."/>
            <person name="Labadie K."/>
            <person name="Leblanc C."/>
            <person name="Lopez P.J."/>
            <person name="McLachlan D.H."/>
            <person name="Meslet-Cladiere L."/>
            <person name="Moustafa A."/>
            <person name="Nehr Z."/>
            <person name="Nyvall Collen P."/>
            <person name="Panaud O."/>
            <person name="Partensky F."/>
            <person name="Poulain J."/>
            <person name="Rensing S.A."/>
            <person name="Rousvoal S."/>
            <person name="Samson G."/>
            <person name="Symeonidi A."/>
            <person name="Weissenbach J."/>
            <person name="Zambounis A."/>
            <person name="Wincker P."/>
            <person name="Boyen C."/>
        </authorList>
    </citation>
    <scope>NUCLEOTIDE SEQUENCE [LARGE SCALE GENOMIC DNA]</scope>
    <source>
        <strain evidence="2">cv. Stackhouse</strain>
    </source>
</reference>
<protein>
    <submittedName>
        <fullName evidence="1">Uncharacterized protein</fullName>
    </submittedName>
</protein>
<name>R7QF30_CHOCR</name>
<accession>R7QF30</accession>
<gene>
    <name evidence="1" type="ORF">CHC_T00005093001</name>
</gene>
<dbReference type="AlphaFoldDB" id="R7QF30"/>
<dbReference type="EMBL" id="HG001818">
    <property type="protein sequence ID" value="CDF37127.1"/>
    <property type="molecule type" value="Genomic_DNA"/>
</dbReference>
<dbReference type="GeneID" id="17324659"/>
<keyword evidence="2" id="KW-1185">Reference proteome</keyword>
<dbReference type="Gramene" id="CDF37127">
    <property type="protein sequence ID" value="CDF37127"/>
    <property type="gene ID" value="CHC_T00005093001"/>
</dbReference>
<evidence type="ECO:0000313" key="2">
    <source>
        <dbReference type="Proteomes" id="UP000012073"/>
    </source>
</evidence>
<dbReference type="RefSeq" id="XP_005716946.1">
    <property type="nucleotide sequence ID" value="XM_005716889.1"/>
</dbReference>